<organism evidence="2 3">
    <name type="scientific">Salinisphaera hydrothermalis (strain C41B8)</name>
    <dbReference type="NCBI Taxonomy" id="1304275"/>
    <lineage>
        <taxon>Bacteria</taxon>
        <taxon>Pseudomonadati</taxon>
        <taxon>Pseudomonadota</taxon>
        <taxon>Gammaproteobacteria</taxon>
        <taxon>Salinisphaerales</taxon>
        <taxon>Salinisphaeraceae</taxon>
        <taxon>Salinisphaera</taxon>
    </lineage>
</organism>
<reference evidence="2 3" key="1">
    <citation type="submission" date="2013-03" db="EMBL/GenBank/DDBJ databases">
        <title>Salinisphaera hydrothermalis C41B8 Genome Sequencing.</title>
        <authorList>
            <person name="Li C."/>
            <person name="Lai Q."/>
            <person name="Shao Z."/>
        </authorList>
    </citation>
    <scope>NUCLEOTIDE SEQUENCE [LARGE SCALE GENOMIC DNA]</scope>
    <source>
        <strain evidence="2 3">C41B8</strain>
    </source>
</reference>
<feature type="domain" description="Transposase IS200-like" evidence="1">
    <location>
        <begin position="9"/>
        <end position="123"/>
    </location>
</feature>
<dbReference type="AlphaFoldDB" id="A0A084INC9"/>
<dbReference type="GO" id="GO:0006313">
    <property type="term" value="P:DNA transposition"/>
    <property type="evidence" value="ECO:0007669"/>
    <property type="project" value="InterPro"/>
</dbReference>
<evidence type="ECO:0000313" key="3">
    <source>
        <dbReference type="Proteomes" id="UP000028302"/>
    </source>
</evidence>
<proteinExistence type="predicted"/>
<dbReference type="NCBIfam" id="NF047646">
    <property type="entry name" value="REP_Tyr_transpos"/>
    <property type="match status" value="1"/>
</dbReference>
<dbReference type="eggNOG" id="COG1943">
    <property type="taxonomic scope" value="Bacteria"/>
</dbReference>
<dbReference type="GO" id="GO:0003677">
    <property type="term" value="F:DNA binding"/>
    <property type="evidence" value="ECO:0007669"/>
    <property type="project" value="InterPro"/>
</dbReference>
<dbReference type="Proteomes" id="UP000028302">
    <property type="component" value="Unassembled WGS sequence"/>
</dbReference>
<dbReference type="SUPFAM" id="SSF143422">
    <property type="entry name" value="Transposase IS200-like"/>
    <property type="match status" value="1"/>
</dbReference>
<dbReference type="PANTHER" id="PTHR34322:SF2">
    <property type="entry name" value="TRANSPOSASE IS200-LIKE DOMAIN-CONTAINING PROTEIN"/>
    <property type="match status" value="1"/>
</dbReference>
<dbReference type="InterPro" id="IPR036515">
    <property type="entry name" value="Transposase_17_sf"/>
</dbReference>
<sequence length="280" mass="32157">MARPLRLEFAGALYHVTSRGDRREDIYEDDEDRVAFLNVLASVARRFNWLVHAYCLMSNHYHLLIETPDGNLSQGMRQLNGVYTQYSNRRHRRVGHLFQGRYKAILVQKESYLLEVARYIVLNPVRAGMVRSAGDWPWSSYRATAGREAIPEWLTTDWVLSAFDTHQREAQLAYRRFVSEGRGLPVPWDAVANQVFLGDDAFVDDMRARIEHANPRLDEVPRAQRAGRARPIGDYEKEAGSRDAAIVAAYASGGYTMQELGAYFGLHYSRISRIIKRFES</sequence>
<name>A0A084INC9_SALHC</name>
<comment type="caution">
    <text evidence="2">The sequence shown here is derived from an EMBL/GenBank/DDBJ whole genome shotgun (WGS) entry which is preliminary data.</text>
</comment>
<accession>A0A084INC9</accession>
<protein>
    <recommendedName>
        <fullName evidence="1">Transposase IS200-like domain-containing protein</fullName>
    </recommendedName>
</protein>
<dbReference type="OrthoDB" id="9814067at2"/>
<dbReference type="GO" id="GO:0004803">
    <property type="term" value="F:transposase activity"/>
    <property type="evidence" value="ECO:0007669"/>
    <property type="project" value="InterPro"/>
</dbReference>
<dbReference type="PANTHER" id="PTHR34322">
    <property type="entry name" value="TRANSPOSASE, Y1_TNP DOMAIN-CONTAINING"/>
    <property type="match status" value="1"/>
</dbReference>
<dbReference type="PATRIC" id="fig|1304275.5.peg.1331"/>
<dbReference type="SMART" id="SM01321">
    <property type="entry name" value="Y1_Tnp"/>
    <property type="match status" value="1"/>
</dbReference>
<dbReference type="Gene3D" id="3.30.70.1290">
    <property type="entry name" value="Transposase IS200-like"/>
    <property type="match status" value="1"/>
</dbReference>
<dbReference type="RefSeq" id="WP_037335699.1">
    <property type="nucleotide sequence ID" value="NZ_APNK01000006.1"/>
</dbReference>
<dbReference type="EMBL" id="APNK01000006">
    <property type="protein sequence ID" value="KEZ78213.1"/>
    <property type="molecule type" value="Genomic_DNA"/>
</dbReference>
<dbReference type="STRING" id="1304275.C41B8_06497"/>
<evidence type="ECO:0000313" key="2">
    <source>
        <dbReference type="EMBL" id="KEZ78213.1"/>
    </source>
</evidence>
<keyword evidence="3" id="KW-1185">Reference proteome</keyword>
<gene>
    <name evidence="2" type="ORF">C41B8_06497</name>
</gene>
<dbReference type="InterPro" id="IPR002686">
    <property type="entry name" value="Transposase_17"/>
</dbReference>
<dbReference type="Pfam" id="PF01797">
    <property type="entry name" value="Y1_Tnp"/>
    <property type="match status" value="1"/>
</dbReference>
<evidence type="ECO:0000259" key="1">
    <source>
        <dbReference type="SMART" id="SM01321"/>
    </source>
</evidence>